<evidence type="ECO:0000256" key="9">
    <source>
        <dbReference type="ARBA" id="ARBA00029821"/>
    </source>
</evidence>
<evidence type="ECO:0000256" key="3">
    <source>
        <dbReference type="ARBA" id="ARBA00020987"/>
    </source>
</evidence>
<keyword evidence="6 11" id="KW-0949">S-adenosyl-L-methionine</keyword>
<dbReference type="Gene3D" id="3.40.50.150">
    <property type="entry name" value="Vaccinia Virus protein VP39"/>
    <property type="match status" value="1"/>
</dbReference>
<sequence>MSNFDRYDWMFTSPPINTDRVEERKDTTNKTNRSCRHVVGRTKANALKRNTKKTSKLNAEKSVVTSPKKKETKRSVLIKKRTVNESDEQHGHETSLTKKPRIIPEIPPTEKVQFFSSRDFVVDAAKIIESADVINEFNNKYKDKKSSRCYKDYCRHKAQTRNDIDHKTFFKYNGILEVSLEYPGSDFRERYLLAYLYNGDGYFPVDDLMDTVNTIIEIMFKTEIAEKFQDSQIQLDEETSLKKGNIDRRLTRAKNRGNWVDFVNAIKIFNQYLQEAKKAGNFLAVDITTSDPNNEKFRKLIHHIIQQVYDRVASPEISRIIKRGQDKSQDYGELLPPFIDDIIQKTQLNRNSIFMDFGSGVGNVCLQIAAQVGCNVYGIEVLPERYNSSVNFTKEFLRRTRLYSVTSGPIEIYNMDLRRIGELRNILDILGKADIVLCNNLAFDASLNNFIKDLFLSTKSNAQVITLVPLHDIVRHDDNIWKKVVEHKYNNNWVSWTSTGGSYYQFSL</sequence>
<evidence type="ECO:0000256" key="1">
    <source>
        <dbReference type="ARBA" id="ARBA00004123"/>
    </source>
</evidence>
<evidence type="ECO:0000256" key="7">
    <source>
        <dbReference type="ARBA" id="ARBA00022853"/>
    </source>
</evidence>
<evidence type="ECO:0000256" key="6">
    <source>
        <dbReference type="ARBA" id="ARBA00022691"/>
    </source>
</evidence>
<comment type="similarity">
    <text evidence="11">Belongs to the class I-like SAM-binding methyltransferase superfamily. DOT1 family.</text>
</comment>
<keyword evidence="5 11" id="KW-0808">Transferase</keyword>
<comment type="function">
    <text evidence="11">Histone methyltransferase that specifically trimethylates histone H3 to form H3K79me3. This methylation is required for telomere silencing and for the pachytene checkpoint during the meiotic cell cycle by allowing the recruitment of RAD9 to double strand breaks. Nucleosomes are preferred as substrate compared to free histone.</text>
</comment>
<dbReference type="PANTHER" id="PTHR21451:SF0">
    <property type="entry name" value="HISTONE-LYSINE N-METHYLTRANSFERASE, H3 LYSINE-79 SPECIFIC"/>
    <property type="match status" value="1"/>
</dbReference>
<keyword evidence="4 11" id="KW-0489">Methyltransferase</keyword>
<comment type="caution">
    <text evidence="14">The sequence shown here is derived from an EMBL/GenBank/DDBJ whole genome shotgun (WGS) entry which is preliminary data.</text>
</comment>
<dbReference type="GO" id="GO:0140956">
    <property type="term" value="F:histone H3K79 trimethyltransferase activity"/>
    <property type="evidence" value="ECO:0007669"/>
    <property type="project" value="UniProtKB-EC"/>
</dbReference>
<dbReference type="InterPro" id="IPR029063">
    <property type="entry name" value="SAM-dependent_MTases_sf"/>
</dbReference>
<dbReference type="GO" id="GO:0006281">
    <property type="term" value="P:DNA repair"/>
    <property type="evidence" value="ECO:0007669"/>
    <property type="project" value="TreeGrafter"/>
</dbReference>
<dbReference type="AlphaFoldDB" id="A0A397IYZ1"/>
<dbReference type="InterPro" id="IPR030445">
    <property type="entry name" value="H3-K79_meTrfase"/>
</dbReference>
<dbReference type="PANTHER" id="PTHR21451">
    <property type="entry name" value="HISTONE H3 METHYLTRANSFERASE"/>
    <property type="match status" value="1"/>
</dbReference>
<feature type="region of interest" description="Disordered" evidence="12">
    <location>
        <begin position="49"/>
        <end position="100"/>
    </location>
</feature>
<accession>A0A397IYZ1</accession>
<dbReference type="CDD" id="cd02440">
    <property type="entry name" value="AdoMet_MTases"/>
    <property type="match status" value="1"/>
</dbReference>
<dbReference type="Gene3D" id="1.10.260.170">
    <property type="match status" value="1"/>
</dbReference>
<dbReference type="EC" id="2.1.1.360" evidence="2 11"/>
<dbReference type="InterPro" id="IPR025789">
    <property type="entry name" value="DOT1_dom"/>
</dbReference>
<evidence type="ECO:0000256" key="12">
    <source>
        <dbReference type="SAM" id="MobiDB-lite"/>
    </source>
</evidence>
<dbReference type="PROSITE" id="PS51569">
    <property type="entry name" value="DOT1"/>
    <property type="match status" value="1"/>
</dbReference>
<organism evidence="14 15">
    <name type="scientific">Diversispora epigaea</name>
    <dbReference type="NCBI Taxonomy" id="1348612"/>
    <lineage>
        <taxon>Eukaryota</taxon>
        <taxon>Fungi</taxon>
        <taxon>Fungi incertae sedis</taxon>
        <taxon>Mucoromycota</taxon>
        <taxon>Glomeromycotina</taxon>
        <taxon>Glomeromycetes</taxon>
        <taxon>Diversisporales</taxon>
        <taxon>Diversisporaceae</taxon>
        <taxon>Diversispora</taxon>
    </lineage>
</organism>
<evidence type="ECO:0000256" key="10">
    <source>
        <dbReference type="ARBA" id="ARBA00047770"/>
    </source>
</evidence>
<name>A0A397IYZ1_9GLOM</name>
<evidence type="ECO:0000256" key="5">
    <source>
        <dbReference type="ARBA" id="ARBA00022679"/>
    </source>
</evidence>
<dbReference type="OrthoDB" id="443402at2759"/>
<evidence type="ECO:0000259" key="13">
    <source>
        <dbReference type="PROSITE" id="PS51569"/>
    </source>
</evidence>
<evidence type="ECO:0000256" key="11">
    <source>
        <dbReference type="RuleBase" id="RU271113"/>
    </source>
</evidence>
<feature type="domain" description="DOT1" evidence="13">
    <location>
        <begin position="204"/>
        <end position="508"/>
    </location>
</feature>
<dbReference type="SUPFAM" id="SSF53335">
    <property type="entry name" value="S-adenosyl-L-methionine-dependent methyltransferases"/>
    <property type="match status" value="1"/>
</dbReference>
<evidence type="ECO:0000256" key="8">
    <source>
        <dbReference type="ARBA" id="ARBA00023242"/>
    </source>
</evidence>
<evidence type="ECO:0000256" key="2">
    <source>
        <dbReference type="ARBA" id="ARBA00012190"/>
    </source>
</evidence>
<comment type="miscellaneous">
    <text evidence="11">In contrast to other lysine histone methyltransferases, it does not contain a SET domain, suggesting the existence of another mechanism for methylation of lysine residues of histones.</text>
</comment>
<proteinExistence type="inferred from homology"/>
<feature type="compositionally biased region" description="Basic residues" evidence="12">
    <location>
        <begin position="70"/>
        <end position="81"/>
    </location>
</feature>
<dbReference type="Proteomes" id="UP000266861">
    <property type="component" value="Unassembled WGS sequence"/>
</dbReference>
<comment type="catalytic activity">
    <reaction evidence="10 11">
        <text>L-lysyl(79)-[histone H3] + 3 S-adenosyl-L-methionine = N(6),N(6),N(6)-trimethyl-L-lysyl(79)-[histone H3] + 3 S-adenosyl-L-homocysteine + 3 H(+)</text>
        <dbReference type="Rhea" id="RHEA:60328"/>
        <dbReference type="Rhea" id="RHEA-COMP:15549"/>
        <dbReference type="Rhea" id="RHEA-COMP:15552"/>
        <dbReference type="ChEBI" id="CHEBI:15378"/>
        <dbReference type="ChEBI" id="CHEBI:29969"/>
        <dbReference type="ChEBI" id="CHEBI:57856"/>
        <dbReference type="ChEBI" id="CHEBI:59789"/>
        <dbReference type="ChEBI" id="CHEBI:61961"/>
        <dbReference type="EC" id="2.1.1.360"/>
    </reaction>
</comment>
<keyword evidence="15" id="KW-1185">Reference proteome</keyword>
<gene>
    <name evidence="14" type="ORF">Glove_137g27</name>
</gene>
<comment type="subcellular location">
    <subcellularLocation>
        <location evidence="1 11">Nucleus</location>
    </subcellularLocation>
</comment>
<evidence type="ECO:0000313" key="15">
    <source>
        <dbReference type="Proteomes" id="UP000266861"/>
    </source>
</evidence>
<dbReference type="STRING" id="1348612.A0A397IYZ1"/>
<feature type="compositionally biased region" description="Basic and acidic residues" evidence="12">
    <location>
        <begin position="82"/>
        <end position="96"/>
    </location>
</feature>
<keyword evidence="8 11" id="KW-0539">Nucleus</keyword>
<reference evidence="14 15" key="1">
    <citation type="submission" date="2018-08" db="EMBL/GenBank/DDBJ databases">
        <title>Genome and evolution of the arbuscular mycorrhizal fungus Diversispora epigaea (formerly Glomus versiforme) and its bacterial endosymbionts.</title>
        <authorList>
            <person name="Sun X."/>
            <person name="Fei Z."/>
            <person name="Harrison M."/>
        </authorList>
    </citation>
    <scope>NUCLEOTIDE SEQUENCE [LARGE SCALE GENOMIC DNA]</scope>
    <source>
        <strain evidence="14 15">IT104</strain>
    </source>
</reference>
<dbReference type="EMBL" id="PQFF01000128">
    <property type="protein sequence ID" value="RHZ80297.1"/>
    <property type="molecule type" value="Genomic_DNA"/>
</dbReference>
<protein>
    <recommendedName>
        <fullName evidence="3 11">Histone-lysine N-methyltransferase, H3 lysine-79 specific</fullName>
        <ecNumber evidence="2 11">2.1.1.360</ecNumber>
    </recommendedName>
    <alternativeName>
        <fullName evidence="9 11">Histone H3-K79 methyltransferase</fullName>
    </alternativeName>
</protein>
<dbReference type="GO" id="GO:0005634">
    <property type="term" value="C:nucleus"/>
    <property type="evidence" value="ECO:0007669"/>
    <property type="project" value="UniProtKB-SubCell"/>
</dbReference>
<dbReference type="GO" id="GO:0000077">
    <property type="term" value="P:DNA damage checkpoint signaling"/>
    <property type="evidence" value="ECO:0007669"/>
    <property type="project" value="TreeGrafter"/>
</dbReference>
<evidence type="ECO:0000256" key="4">
    <source>
        <dbReference type="ARBA" id="ARBA00022603"/>
    </source>
</evidence>
<keyword evidence="7 11" id="KW-0156">Chromatin regulator</keyword>
<dbReference type="GO" id="GO:0032259">
    <property type="term" value="P:methylation"/>
    <property type="evidence" value="ECO:0007669"/>
    <property type="project" value="UniProtKB-KW"/>
</dbReference>
<evidence type="ECO:0000313" key="14">
    <source>
        <dbReference type="EMBL" id="RHZ80297.1"/>
    </source>
</evidence>
<dbReference type="Pfam" id="PF08123">
    <property type="entry name" value="DOT1"/>
    <property type="match status" value="1"/>
</dbReference>